<sequence>MTITRISSATGTNSLTMPSHAAGDLLLMFAYRDGSTTAPALPAGWTDLNNGGTATNSCRIAYKIAASGSEVSGTWTNATSLICLVYRSDGIIGVGGVARSSAASTTVSYPALTMVNTDGTSWVAGFGAHRSVNTSVETPPTGMTNITSVLDATDEAAAHDTNGPVSSWSLTTVSVGGTSSGWIGATVEITDEPLPVPPSGDNPCTIMADPSEVDLFFDAALSDLFEDTAGTTAATTDGDPVNFVASLWGADFVAGASSGRNAVLRLPGGDDPYLEAVPGSSQLRASIARSGDLYVICRGRWNGTGDDQESFWVLHENPTQFYTGDFIKPTYFPFGFNYIQTESSIGYAVTTSATAITRGAWATLEIYVSGSTIYTAVDGGSFETYAGSGPLGDTTLMDIFGSLDGGVTGSFAVDIRRLALLNTIPDSTERAALLDWAENGDTGGSAGITGSSSGSVGLTGSASGEVDIAGTVAGSLPITGASAGVVSVAGQGAGDLPLAGSGAGAVGNAPATGTASGTLDLTGASAGAVAVRGQASGSMGLTGAAAGAVAVSGAASGSMAFTGAAAGAVRVAGQGAGVLDLPGSASGSVAIEGSASGDLPLTGAATGAIGNVPVTGAAAGDLPIGGAAAGAVSVRGAASGAFGLSGAGQGAVRVAGTASGDLPLAGAGQGTTRVAGAAVGDMPLAGAGAGAVAVEGAAVGSLDLGGVGAGTAQTQGTAATVAITGTWRGHAVGGTFGARRIAGSARAHTITGTARGHVLAGLWDAETIDTTWRAA</sequence>
<dbReference type="Proteomes" id="UP000474758">
    <property type="component" value="Unassembled WGS sequence"/>
</dbReference>
<evidence type="ECO:0000313" key="2">
    <source>
        <dbReference type="Proteomes" id="UP000474758"/>
    </source>
</evidence>
<dbReference type="AlphaFoldDB" id="A0A6M1U0W7"/>
<reference evidence="1 2" key="1">
    <citation type="submission" date="2020-02" db="EMBL/GenBank/DDBJ databases">
        <title>Rhodobacter translucens sp. nov., a novel bacterium isolated from activated sludge.</title>
        <authorList>
            <person name="Liu J."/>
        </authorList>
    </citation>
    <scope>NUCLEOTIDE SEQUENCE [LARGE SCALE GENOMIC DNA]</scope>
    <source>
        <strain evidence="1 2">HX-7-19</strain>
    </source>
</reference>
<protein>
    <submittedName>
        <fullName evidence="1">Uncharacterized protein</fullName>
    </submittedName>
</protein>
<evidence type="ECO:0000313" key="1">
    <source>
        <dbReference type="EMBL" id="NGQ93377.1"/>
    </source>
</evidence>
<comment type="caution">
    <text evidence="1">The sequence shown here is derived from an EMBL/GenBank/DDBJ whole genome shotgun (WGS) entry which is preliminary data.</text>
</comment>
<gene>
    <name evidence="1" type="ORF">G5V65_21045</name>
</gene>
<dbReference type="EMBL" id="JAALFE010000049">
    <property type="protein sequence ID" value="NGQ93377.1"/>
    <property type="molecule type" value="Genomic_DNA"/>
</dbReference>
<accession>A0A6M1U0W7</accession>
<proteinExistence type="predicted"/>
<organism evidence="1 2">
    <name type="scientific">Paragemmobacter kunshanensis</name>
    <dbReference type="NCBI Taxonomy" id="2583234"/>
    <lineage>
        <taxon>Bacteria</taxon>
        <taxon>Pseudomonadati</taxon>
        <taxon>Pseudomonadota</taxon>
        <taxon>Alphaproteobacteria</taxon>
        <taxon>Rhodobacterales</taxon>
        <taxon>Paracoccaceae</taxon>
        <taxon>Paragemmobacter</taxon>
    </lineage>
</organism>
<keyword evidence="2" id="KW-1185">Reference proteome</keyword>
<name>A0A6M1U0W7_9RHOB</name>
<dbReference type="RefSeq" id="WP_165054438.1">
    <property type="nucleotide sequence ID" value="NZ_JAALFE010000049.1"/>
</dbReference>